<feature type="binding site" evidence="3">
    <location>
        <position position="94"/>
    </location>
    <ligand>
        <name>Zn(2+)</name>
        <dbReference type="ChEBI" id="CHEBI:29105"/>
        <label>2</label>
    </ligand>
</feature>
<dbReference type="PANTHER" id="PTHR11596:SF5">
    <property type="entry name" value="ALKALINE PHOSPHATASE"/>
    <property type="match status" value="1"/>
</dbReference>
<keyword evidence="3" id="KW-0479">Metal-binding</keyword>
<feature type="binding site" evidence="3">
    <location>
        <position position="17"/>
    </location>
    <ligand>
        <name>Zn(2+)</name>
        <dbReference type="ChEBI" id="CHEBI:29105"/>
        <label>2</label>
    </ligand>
</feature>
<reference evidence="4" key="1">
    <citation type="journal article" date="2021" name="Genome Biol. Evol.">
        <title>A High-Quality Reference Genome for a Parasitic Bivalve with Doubly Uniparental Inheritance (Bivalvia: Unionida).</title>
        <authorList>
            <person name="Smith C.H."/>
        </authorList>
    </citation>
    <scope>NUCLEOTIDE SEQUENCE</scope>
    <source>
        <strain evidence="4">CHS0354</strain>
    </source>
</reference>
<keyword evidence="2" id="KW-0597">Phosphoprotein</keyword>
<dbReference type="GO" id="GO:0046872">
    <property type="term" value="F:metal ion binding"/>
    <property type="evidence" value="ECO:0007669"/>
    <property type="project" value="UniProtKB-KW"/>
</dbReference>
<dbReference type="Pfam" id="PF00245">
    <property type="entry name" value="Alk_phosphatase"/>
    <property type="match status" value="1"/>
</dbReference>
<keyword evidence="5" id="KW-1185">Reference proteome</keyword>
<sequence>MTMTSEEDTLLIVTADHSHVFTIAGYPNRGNDILGLAMPSAPENTPIDKLPYTTLGYANGPSYSFAGRKNLTKVNTTTVDFKQESGIPMQYETHGGEDVAVYSRGPMSHLLTGAKEQNYIAFVMAHSACVGDIGISCSEGRQHYKTKYAKLFNTHISVTDYAFMCRKGSSVYGNRSQSCDISSVVSIS</sequence>
<organism evidence="4 5">
    <name type="scientific">Potamilus streckersoni</name>
    <dbReference type="NCBI Taxonomy" id="2493646"/>
    <lineage>
        <taxon>Eukaryota</taxon>
        <taxon>Metazoa</taxon>
        <taxon>Spiralia</taxon>
        <taxon>Lophotrochozoa</taxon>
        <taxon>Mollusca</taxon>
        <taxon>Bivalvia</taxon>
        <taxon>Autobranchia</taxon>
        <taxon>Heteroconchia</taxon>
        <taxon>Palaeoheterodonta</taxon>
        <taxon>Unionida</taxon>
        <taxon>Unionoidea</taxon>
        <taxon>Unionidae</taxon>
        <taxon>Ambleminae</taxon>
        <taxon>Lampsilini</taxon>
        <taxon>Potamilus</taxon>
    </lineage>
</organism>
<evidence type="ECO:0000256" key="2">
    <source>
        <dbReference type="ARBA" id="ARBA00022553"/>
    </source>
</evidence>
<dbReference type="Gene3D" id="3.40.720.10">
    <property type="entry name" value="Alkaline Phosphatase, subunit A"/>
    <property type="match status" value="1"/>
</dbReference>
<dbReference type="EC" id="3.1.3.1" evidence="1"/>
<comment type="cofactor">
    <cofactor evidence="3">
        <name>Zn(2+)</name>
        <dbReference type="ChEBI" id="CHEBI:29105"/>
    </cofactor>
    <text evidence="3">Binds 2 Zn(2+) ions.</text>
</comment>
<dbReference type="SUPFAM" id="SSF53649">
    <property type="entry name" value="Alkaline phosphatase-like"/>
    <property type="match status" value="1"/>
</dbReference>
<protein>
    <recommendedName>
        <fullName evidence="1">alkaline phosphatase</fullName>
        <ecNumber evidence="1">3.1.3.1</ecNumber>
    </recommendedName>
</protein>
<name>A0AAE0VH32_9BIVA</name>
<dbReference type="InterPro" id="IPR017850">
    <property type="entry name" value="Alkaline_phosphatase_core_sf"/>
</dbReference>
<gene>
    <name evidence="4" type="ORF">CHS0354_000092</name>
</gene>
<reference evidence="4" key="2">
    <citation type="journal article" date="2021" name="Genome Biol. Evol.">
        <title>Developing a high-quality reference genome for a parasitic bivalve with doubly uniparental inheritance (Bivalvia: Unionida).</title>
        <authorList>
            <person name="Smith C.H."/>
        </authorList>
    </citation>
    <scope>NUCLEOTIDE SEQUENCE</scope>
    <source>
        <strain evidence="4">CHS0354</strain>
        <tissue evidence="4">Mantle</tissue>
    </source>
</reference>
<evidence type="ECO:0000313" key="5">
    <source>
        <dbReference type="Proteomes" id="UP001195483"/>
    </source>
</evidence>
<dbReference type="Proteomes" id="UP001195483">
    <property type="component" value="Unassembled WGS sequence"/>
</dbReference>
<evidence type="ECO:0000256" key="1">
    <source>
        <dbReference type="ARBA" id="ARBA00012647"/>
    </source>
</evidence>
<reference evidence="4" key="3">
    <citation type="submission" date="2023-05" db="EMBL/GenBank/DDBJ databases">
        <authorList>
            <person name="Smith C.H."/>
        </authorList>
    </citation>
    <scope>NUCLEOTIDE SEQUENCE</scope>
    <source>
        <strain evidence="4">CHS0354</strain>
        <tissue evidence="4">Mantle</tissue>
    </source>
</reference>
<evidence type="ECO:0000256" key="3">
    <source>
        <dbReference type="PIRSR" id="PIRSR601952-2"/>
    </source>
</evidence>
<evidence type="ECO:0000313" key="4">
    <source>
        <dbReference type="EMBL" id="KAK3577664.1"/>
    </source>
</evidence>
<dbReference type="PANTHER" id="PTHR11596">
    <property type="entry name" value="ALKALINE PHOSPHATASE"/>
    <property type="match status" value="1"/>
</dbReference>
<dbReference type="InterPro" id="IPR001952">
    <property type="entry name" value="Alkaline_phosphatase"/>
</dbReference>
<dbReference type="AlphaFoldDB" id="A0AAE0VH32"/>
<keyword evidence="3" id="KW-0862">Zinc</keyword>
<comment type="caution">
    <text evidence="4">The sequence shown here is derived from an EMBL/GenBank/DDBJ whole genome shotgun (WGS) entry which is preliminary data.</text>
</comment>
<dbReference type="EMBL" id="JAEAOA010000043">
    <property type="protein sequence ID" value="KAK3577664.1"/>
    <property type="molecule type" value="Genomic_DNA"/>
</dbReference>
<proteinExistence type="predicted"/>
<accession>A0AAE0VH32</accession>
<feature type="binding site" evidence="3">
    <location>
        <position position="16"/>
    </location>
    <ligand>
        <name>Zn(2+)</name>
        <dbReference type="ChEBI" id="CHEBI:29105"/>
        <label>2</label>
    </ligand>
</feature>
<dbReference type="GO" id="GO:0004035">
    <property type="term" value="F:alkaline phosphatase activity"/>
    <property type="evidence" value="ECO:0007669"/>
    <property type="project" value="UniProtKB-EC"/>
</dbReference>